<dbReference type="InterPro" id="IPR036397">
    <property type="entry name" value="RNaseH_sf"/>
</dbReference>
<keyword evidence="3" id="KW-0687">Ribonucleoprotein</keyword>
<dbReference type="GO" id="GO:1990904">
    <property type="term" value="C:ribonucleoprotein complex"/>
    <property type="evidence" value="ECO:0007669"/>
    <property type="project" value="UniProtKB-KW"/>
</dbReference>
<feature type="domain" description="Piwi" evidence="4">
    <location>
        <begin position="265"/>
        <end position="367"/>
    </location>
</feature>
<dbReference type="SUPFAM" id="SSF101690">
    <property type="entry name" value="PAZ domain"/>
    <property type="match status" value="1"/>
</dbReference>
<dbReference type="PANTHER" id="PTHR22891">
    <property type="entry name" value="EUKARYOTIC TRANSLATION INITIATION FACTOR 2C"/>
    <property type="match status" value="1"/>
</dbReference>
<dbReference type="InterPro" id="IPR012337">
    <property type="entry name" value="RNaseH-like_sf"/>
</dbReference>
<dbReference type="CDD" id="cd02846">
    <property type="entry name" value="PAZ_argonaute_like"/>
    <property type="match status" value="1"/>
</dbReference>
<dbReference type="Gene3D" id="3.30.420.10">
    <property type="entry name" value="Ribonuclease H-like superfamily/Ribonuclease H"/>
    <property type="match status" value="1"/>
</dbReference>
<dbReference type="Proteomes" id="UP001172457">
    <property type="component" value="Chromosome 3"/>
</dbReference>
<name>A0AA38TR21_9ASTR</name>
<comment type="caution">
    <text evidence="5">The sequence shown here is derived from an EMBL/GenBank/DDBJ whole genome shotgun (WGS) entry which is preliminary data.</text>
</comment>
<dbReference type="InterPro" id="IPR036085">
    <property type="entry name" value="PAZ_dom_sf"/>
</dbReference>
<dbReference type="GO" id="GO:0003723">
    <property type="term" value="F:RNA binding"/>
    <property type="evidence" value="ECO:0007669"/>
    <property type="project" value="InterPro"/>
</dbReference>
<keyword evidence="2" id="KW-0678">Repressor</keyword>
<dbReference type="InterPro" id="IPR014811">
    <property type="entry name" value="ArgoL1"/>
</dbReference>
<gene>
    <name evidence="5" type="ORF">OSB04_013365</name>
</gene>
<evidence type="ECO:0000256" key="1">
    <source>
        <dbReference type="ARBA" id="ARBA00008201"/>
    </source>
</evidence>
<dbReference type="SUPFAM" id="SSF53098">
    <property type="entry name" value="Ribonuclease H-like"/>
    <property type="match status" value="1"/>
</dbReference>
<sequence>MVGRSLFSTEFGQGVPGDGIEFWKGFYQSLRPTRMGLSLNVGVDLVCFIFLRSRPYQATGETTSVVRYFQEKYNTRLRYPYFSAIQAGNDAKPTYLPMEICRLAVGQRYAMKLNERQTIQSNNYNKDKLVSDDFGLRVREQLTSIVARVLPPPQLKYHGSDASSEVAPSVGQWNMINLKMVNGGTVNYWAIVNFSRQRPDAVERFCKGLVSMFSIRNLLLPHSIEKELVDIQAECAAKLAAEVAPGKQLQLLFVILPEAKGTYGKLIFHRHHLMKISQQYFENVALKINVKVGGRNTVLAAALNNRLLYISDRPTIIFGADVTHPSPGEDSSPSIAAVVVSMDWPQVSKYKALVSAQPHRQEIIQDLYSTYTDSKRGVVHAGLIRYLLKVLIQFGVKRLLLLIPSINLFCRELLISFRKIHWA</sequence>
<comment type="similarity">
    <text evidence="1">Belongs to the argonaute family. Ago subfamily.</text>
</comment>
<dbReference type="Pfam" id="PF02171">
    <property type="entry name" value="Piwi"/>
    <property type="match status" value="1"/>
</dbReference>
<evidence type="ECO:0000313" key="5">
    <source>
        <dbReference type="EMBL" id="KAJ9558751.1"/>
    </source>
</evidence>
<organism evidence="5 6">
    <name type="scientific">Centaurea solstitialis</name>
    <name type="common">yellow star-thistle</name>
    <dbReference type="NCBI Taxonomy" id="347529"/>
    <lineage>
        <taxon>Eukaryota</taxon>
        <taxon>Viridiplantae</taxon>
        <taxon>Streptophyta</taxon>
        <taxon>Embryophyta</taxon>
        <taxon>Tracheophyta</taxon>
        <taxon>Spermatophyta</taxon>
        <taxon>Magnoliopsida</taxon>
        <taxon>eudicotyledons</taxon>
        <taxon>Gunneridae</taxon>
        <taxon>Pentapetalae</taxon>
        <taxon>asterids</taxon>
        <taxon>campanulids</taxon>
        <taxon>Asterales</taxon>
        <taxon>Asteraceae</taxon>
        <taxon>Carduoideae</taxon>
        <taxon>Cardueae</taxon>
        <taxon>Centaureinae</taxon>
        <taxon>Centaurea</taxon>
    </lineage>
</organism>
<evidence type="ECO:0000256" key="2">
    <source>
        <dbReference type="ARBA" id="ARBA00022491"/>
    </source>
</evidence>
<dbReference type="GO" id="GO:0051607">
    <property type="term" value="P:defense response to virus"/>
    <property type="evidence" value="ECO:0007669"/>
    <property type="project" value="UniProtKB-ARBA"/>
</dbReference>
<evidence type="ECO:0000256" key="3">
    <source>
        <dbReference type="ARBA" id="ARBA00023274"/>
    </source>
</evidence>
<dbReference type="Gene3D" id="2.170.260.10">
    <property type="entry name" value="paz domain"/>
    <property type="match status" value="1"/>
</dbReference>
<evidence type="ECO:0000313" key="6">
    <source>
        <dbReference type="Proteomes" id="UP001172457"/>
    </source>
</evidence>
<dbReference type="Pfam" id="PF08699">
    <property type="entry name" value="ArgoL1"/>
    <property type="match status" value="1"/>
</dbReference>
<accession>A0AA38TR21</accession>
<dbReference type="PROSITE" id="PS50822">
    <property type="entry name" value="PIWI"/>
    <property type="match status" value="1"/>
</dbReference>
<dbReference type="SMART" id="SM01163">
    <property type="entry name" value="DUF1785"/>
    <property type="match status" value="1"/>
</dbReference>
<dbReference type="EMBL" id="JARYMX010000003">
    <property type="protein sequence ID" value="KAJ9558751.1"/>
    <property type="molecule type" value="Genomic_DNA"/>
</dbReference>
<dbReference type="InterPro" id="IPR003100">
    <property type="entry name" value="PAZ_dom"/>
</dbReference>
<dbReference type="Gene3D" id="3.40.50.2300">
    <property type="match status" value="1"/>
</dbReference>
<dbReference type="Pfam" id="PF02170">
    <property type="entry name" value="PAZ"/>
    <property type="match status" value="1"/>
</dbReference>
<keyword evidence="6" id="KW-1185">Reference proteome</keyword>
<dbReference type="InterPro" id="IPR003165">
    <property type="entry name" value="Piwi"/>
</dbReference>
<evidence type="ECO:0000259" key="4">
    <source>
        <dbReference type="PROSITE" id="PS50822"/>
    </source>
</evidence>
<reference evidence="5" key="1">
    <citation type="submission" date="2023-03" db="EMBL/GenBank/DDBJ databases">
        <title>Chromosome-scale reference genome and RAD-based genetic map of yellow starthistle (Centaurea solstitialis) reveal putative structural variation and QTLs associated with invader traits.</title>
        <authorList>
            <person name="Reatini B."/>
            <person name="Cang F.A."/>
            <person name="Jiang Q."/>
            <person name="Mckibben M.T.W."/>
            <person name="Barker M.S."/>
            <person name="Rieseberg L.H."/>
            <person name="Dlugosch K.M."/>
        </authorList>
    </citation>
    <scope>NUCLEOTIDE SEQUENCE</scope>
    <source>
        <strain evidence="5">CAN-66</strain>
        <tissue evidence="5">Leaf</tissue>
    </source>
</reference>
<proteinExistence type="inferred from homology"/>
<protein>
    <recommendedName>
        <fullName evidence="4">Piwi domain-containing protein</fullName>
    </recommendedName>
</protein>
<dbReference type="AlphaFoldDB" id="A0AA38TR21"/>